<dbReference type="InterPro" id="IPR007197">
    <property type="entry name" value="rSAM"/>
</dbReference>
<evidence type="ECO:0000313" key="9">
    <source>
        <dbReference type="EMBL" id="MCP1337743.1"/>
    </source>
</evidence>
<keyword evidence="10" id="KW-1185">Reference proteome</keyword>
<evidence type="ECO:0000256" key="3">
    <source>
        <dbReference type="ARBA" id="ARBA00022723"/>
    </source>
</evidence>
<dbReference type="SFLD" id="SFLDS00029">
    <property type="entry name" value="Radical_SAM"/>
    <property type="match status" value="1"/>
</dbReference>
<feature type="domain" description="B12-binding" evidence="7">
    <location>
        <begin position="95"/>
        <end position="230"/>
    </location>
</feature>
<dbReference type="AlphaFoldDB" id="A0A9J6PM54"/>
<protein>
    <submittedName>
        <fullName evidence="9">RiPP maturation radical SAM C-methyltransferase</fullName>
    </submittedName>
</protein>
<keyword evidence="5" id="KW-0411">Iron-sulfur</keyword>
<evidence type="ECO:0000256" key="4">
    <source>
        <dbReference type="ARBA" id="ARBA00023004"/>
    </source>
</evidence>
<evidence type="ECO:0000256" key="5">
    <source>
        <dbReference type="ARBA" id="ARBA00023014"/>
    </source>
</evidence>
<dbReference type="EMBL" id="JAMZFT010000004">
    <property type="protein sequence ID" value="MCP1337743.1"/>
    <property type="molecule type" value="Genomic_DNA"/>
</dbReference>
<dbReference type="InterPro" id="IPR006638">
    <property type="entry name" value="Elp3/MiaA/NifB-like_rSAM"/>
</dbReference>
<evidence type="ECO:0000256" key="1">
    <source>
        <dbReference type="ARBA" id="ARBA00001966"/>
    </source>
</evidence>
<proteinExistence type="predicted"/>
<dbReference type="PROSITE" id="PS51918">
    <property type="entry name" value="RADICAL_SAM"/>
    <property type="match status" value="1"/>
</dbReference>
<dbReference type="GO" id="GO:0031419">
    <property type="term" value="F:cobalamin binding"/>
    <property type="evidence" value="ECO:0007669"/>
    <property type="project" value="InterPro"/>
</dbReference>
<name>A0A9J6PM54_9PROT</name>
<comment type="caution">
    <text evidence="9">The sequence shown here is derived from an EMBL/GenBank/DDBJ whole genome shotgun (WGS) entry which is preliminary data.</text>
</comment>
<dbReference type="InterPro" id="IPR023404">
    <property type="entry name" value="rSAM_horseshoe"/>
</dbReference>
<dbReference type="InterPro" id="IPR058240">
    <property type="entry name" value="rSAM_sf"/>
</dbReference>
<dbReference type="PROSITE" id="PS51332">
    <property type="entry name" value="B12_BINDING"/>
    <property type="match status" value="1"/>
</dbReference>
<dbReference type="RefSeq" id="WP_269333708.1">
    <property type="nucleotide sequence ID" value="NZ_JAMZFT010000004.1"/>
</dbReference>
<dbReference type="Pfam" id="PF04055">
    <property type="entry name" value="Radical_SAM"/>
    <property type="match status" value="1"/>
</dbReference>
<evidence type="ECO:0000256" key="2">
    <source>
        <dbReference type="ARBA" id="ARBA00022691"/>
    </source>
</evidence>
<organism evidence="9 10">
    <name type="scientific">Futiania mangrovi</name>
    <dbReference type="NCBI Taxonomy" id="2959716"/>
    <lineage>
        <taxon>Bacteria</taxon>
        <taxon>Pseudomonadati</taxon>
        <taxon>Pseudomonadota</taxon>
        <taxon>Alphaproteobacteria</taxon>
        <taxon>Futianiales</taxon>
        <taxon>Futianiaceae</taxon>
        <taxon>Futiania</taxon>
    </lineage>
</organism>
<sequence length="632" mass="70092">MTLETSLPEAGLPAGARATDGEAAHAAPPAGRIALIAAPFNSVRRPSIQVGLLSEIAREAGWHATTHHLFLDFAAMASPDFYEAVANDRGVAVGDWLFSLAAFGDRAPDPTGEKLIAAFDRRDRDLLLHVRTEVVPAFVELAAAEIARAAPDVAGFTSTFQQTAAAIAIGRRLKQMLPDVVTVYGGANFEREMAREWLSAVPEIDLILSGEADRTFPVLLGAIADGAGFDKVRGLAWRGSDGAPVQNPPAPLVTDLDRNPVPDYQEYFARAEYFGILPPGLRNDIRVPFESARGCWWGENQHCTFCGLNALSMKFRSKPAEKVLEELGELARRHRSYHFEAVDNIIDRSYMETLLPRLSRPDVNYDLFYEVKSNLKPADMAALAAAGIRTIQPGIESLSTDVLKLMRKGVRGLDNLNMLRWAAHHGIAVSWNVLWGFPGESREDYDAQAALFAKLHHLQPPSAGIRIWLERFSPLYKDEKAFPRKFRRPERSLDFILPPEMDKEQVAYFFEYELENTLPKGAYAKIEAAIEAWKQAWMQDWSPRLTYFSAPDVVTVEDARTSAEPAVVRYRGREARVFQSIIEKPLTAARIAEKLGEPQNRVDRALRLLAADGVVAAEGGLFLALPLPFKPR</sequence>
<dbReference type="SMART" id="SM00729">
    <property type="entry name" value="Elp3"/>
    <property type="match status" value="1"/>
</dbReference>
<accession>A0A9J6PM54</accession>
<feature type="region of interest" description="Disordered" evidence="6">
    <location>
        <begin position="1"/>
        <end position="23"/>
    </location>
</feature>
<dbReference type="GO" id="GO:0003824">
    <property type="term" value="F:catalytic activity"/>
    <property type="evidence" value="ECO:0007669"/>
    <property type="project" value="InterPro"/>
</dbReference>
<dbReference type="Gene3D" id="3.80.30.20">
    <property type="entry name" value="tm_1862 like domain"/>
    <property type="match status" value="1"/>
</dbReference>
<dbReference type="GO" id="GO:0005829">
    <property type="term" value="C:cytosol"/>
    <property type="evidence" value="ECO:0007669"/>
    <property type="project" value="TreeGrafter"/>
</dbReference>
<dbReference type="NCBIfam" id="TIGR03975">
    <property type="entry name" value="rSAM_ocin_1"/>
    <property type="match status" value="1"/>
</dbReference>
<evidence type="ECO:0000259" key="7">
    <source>
        <dbReference type="PROSITE" id="PS51332"/>
    </source>
</evidence>
<dbReference type="SFLD" id="SFLDF00324">
    <property type="entry name" value="bacteriocin_maturation"/>
    <property type="match status" value="1"/>
</dbReference>
<dbReference type="Gene3D" id="3.40.50.280">
    <property type="entry name" value="Cobalamin-binding domain"/>
    <property type="match status" value="1"/>
</dbReference>
<evidence type="ECO:0000313" key="10">
    <source>
        <dbReference type="Proteomes" id="UP001055804"/>
    </source>
</evidence>
<gene>
    <name evidence="9" type="ORF">NJQ99_15075</name>
</gene>
<dbReference type="GO" id="GO:0046872">
    <property type="term" value="F:metal ion binding"/>
    <property type="evidence" value="ECO:0007669"/>
    <property type="project" value="UniProtKB-KW"/>
</dbReference>
<dbReference type="SUPFAM" id="SSF46785">
    <property type="entry name" value="Winged helix' DNA-binding domain"/>
    <property type="match status" value="1"/>
</dbReference>
<comment type="cofactor">
    <cofactor evidence="1">
        <name>[4Fe-4S] cluster</name>
        <dbReference type="ChEBI" id="CHEBI:49883"/>
    </cofactor>
</comment>
<keyword evidence="3" id="KW-0479">Metal-binding</keyword>
<evidence type="ECO:0000256" key="6">
    <source>
        <dbReference type="SAM" id="MobiDB-lite"/>
    </source>
</evidence>
<dbReference type="SUPFAM" id="SSF102114">
    <property type="entry name" value="Radical SAM enzymes"/>
    <property type="match status" value="1"/>
</dbReference>
<keyword evidence="2" id="KW-0949">S-adenosyl-L-methionine</keyword>
<dbReference type="GO" id="GO:0051536">
    <property type="term" value="F:iron-sulfur cluster binding"/>
    <property type="evidence" value="ECO:0007669"/>
    <property type="project" value="UniProtKB-KW"/>
</dbReference>
<feature type="domain" description="Radical SAM core" evidence="8">
    <location>
        <begin position="281"/>
        <end position="500"/>
    </location>
</feature>
<dbReference type="InterPro" id="IPR036390">
    <property type="entry name" value="WH_DNA-bd_sf"/>
</dbReference>
<dbReference type="InterPro" id="IPR051198">
    <property type="entry name" value="BchE-like"/>
</dbReference>
<reference evidence="9" key="1">
    <citation type="submission" date="2022-06" db="EMBL/GenBank/DDBJ databases">
        <title>Isolation and Genomics of Futiania mangrovii gen. nov., sp. nov., a Rare and Metabolically-versatile member in the Class Alphaproteobacteria.</title>
        <authorList>
            <person name="Liu L."/>
            <person name="Huang W.-C."/>
            <person name="Pan J."/>
            <person name="Li J."/>
            <person name="Huang Y."/>
            <person name="Du H."/>
            <person name="Liu Y."/>
            <person name="Li M."/>
        </authorList>
    </citation>
    <scope>NUCLEOTIDE SEQUENCE</scope>
    <source>
        <strain evidence="9">FT118</strain>
    </source>
</reference>
<dbReference type="Proteomes" id="UP001055804">
    <property type="component" value="Unassembled WGS sequence"/>
</dbReference>
<dbReference type="CDD" id="cd01335">
    <property type="entry name" value="Radical_SAM"/>
    <property type="match status" value="1"/>
</dbReference>
<dbReference type="InterPro" id="IPR023984">
    <property type="entry name" value="rSAM_ocin_1"/>
</dbReference>
<dbReference type="InterPro" id="IPR006158">
    <property type="entry name" value="Cobalamin-bd"/>
</dbReference>
<dbReference type="SFLD" id="SFLDG01082">
    <property type="entry name" value="B12-binding_domain_containing"/>
    <property type="match status" value="1"/>
</dbReference>
<dbReference type="PANTHER" id="PTHR43409:SF7">
    <property type="entry name" value="BLL1977 PROTEIN"/>
    <property type="match status" value="1"/>
</dbReference>
<keyword evidence="4" id="KW-0408">Iron</keyword>
<evidence type="ECO:0000259" key="8">
    <source>
        <dbReference type="PROSITE" id="PS51918"/>
    </source>
</evidence>
<dbReference type="PANTHER" id="PTHR43409">
    <property type="entry name" value="ANAEROBIC MAGNESIUM-PROTOPORPHYRIN IX MONOMETHYL ESTER CYCLASE-RELATED"/>
    <property type="match status" value="1"/>
</dbReference>